<evidence type="ECO:0000313" key="2">
    <source>
        <dbReference type="Proteomes" id="UP000001844"/>
    </source>
</evidence>
<dbReference type="STRING" id="472759.Nhal_2999"/>
<dbReference type="KEGG" id="nhl:Nhal_2999"/>
<reference evidence="2" key="1">
    <citation type="submission" date="2010-04" db="EMBL/GenBank/DDBJ databases">
        <title>Complete genome sequence of Nitrosococcus halophilus Nc4, a salt-adapted, aerobic obligate ammonia-oxidizing sulfur purple bacterium.</title>
        <authorList>
            <consortium name="US DOE Joint Genome Institute"/>
            <person name="Campbell M.A."/>
            <person name="Malfatti S.A."/>
            <person name="Chain P.S.G."/>
            <person name="Heidelberg J.F."/>
            <person name="Ward B.B."/>
            <person name="Klotz M.G."/>
        </authorList>
    </citation>
    <scope>NUCLEOTIDE SEQUENCE [LARGE SCALE GENOMIC DNA]</scope>
    <source>
        <strain evidence="2">Nc4</strain>
    </source>
</reference>
<evidence type="ECO:0000313" key="1">
    <source>
        <dbReference type="EMBL" id="ADE16058.1"/>
    </source>
</evidence>
<proteinExistence type="predicted"/>
<accession>D5BYS0</accession>
<gene>
    <name evidence="1" type="ordered locus">Nhal_2999</name>
</gene>
<sequence>MKALVNSGSNRDTQSHSVPEISTCLHFYTADGHASPARAILPLPKGEIPFLDKVYLWT</sequence>
<protein>
    <submittedName>
        <fullName evidence="1">Uncharacterized protein</fullName>
    </submittedName>
</protein>
<dbReference type="AlphaFoldDB" id="D5BYS0"/>
<name>D5BYS0_NITHN</name>
<keyword evidence="2" id="KW-1185">Reference proteome</keyword>
<dbReference type="Proteomes" id="UP000001844">
    <property type="component" value="Chromosome"/>
</dbReference>
<organism evidence="1 2">
    <name type="scientific">Nitrosococcus halophilus (strain Nc4)</name>
    <dbReference type="NCBI Taxonomy" id="472759"/>
    <lineage>
        <taxon>Bacteria</taxon>
        <taxon>Pseudomonadati</taxon>
        <taxon>Pseudomonadota</taxon>
        <taxon>Gammaproteobacteria</taxon>
        <taxon>Chromatiales</taxon>
        <taxon>Chromatiaceae</taxon>
        <taxon>Nitrosococcus</taxon>
    </lineage>
</organism>
<dbReference type="HOGENOM" id="CLU_2974802_0_0_6"/>
<dbReference type="EMBL" id="CP001798">
    <property type="protein sequence ID" value="ADE16058.1"/>
    <property type="molecule type" value="Genomic_DNA"/>
</dbReference>